<gene>
    <name evidence="12" type="primary">adhE</name>
</gene>
<dbReference type="VEuPathDB" id="AmoebaDB:EIN_498390"/>
<evidence type="ECO:0000256" key="6">
    <source>
        <dbReference type="ARBA" id="ARBA00035641"/>
    </source>
</evidence>
<dbReference type="CDD" id="cd08178">
    <property type="entry name" value="AAD_C"/>
    <property type="match status" value="1"/>
</dbReference>
<accession>Q2PC98</accession>
<feature type="domain" description="Fe-containing alcohol dehydrogenase-like C-terminal" evidence="11">
    <location>
        <begin position="668"/>
        <end position="876"/>
    </location>
</feature>
<dbReference type="FunFam" id="3.40.50.1970:FF:000002">
    <property type="entry name" value="Aldehyde-alcohol dehydrogenase"/>
    <property type="match status" value="1"/>
</dbReference>
<feature type="domain" description="Aldehyde dehydrogenase" evidence="9">
    <location>
        <begin position="18"/>
        <end position="284"/>
    </location>
</feature>
<dbReference type="InterPro" id="IPR034789">
    <property type="entry name" value="AAD_C"/>
</dbReference>
<dbReference type="EMBL" id="AJ864558">
    <property type="protein sequence ID" value="CAI11395.1"/>
    <property type="molecule type" value="Genomic_DNA"/>
</dbReference>
<keyword evidence="5" id="KW-0511">Multifunctional enzyme</keyword>
<dbReference type="InterPro" id="IPR016161">
    <property type="entry name" value="Ald_DH/histidinol_DH"/>
</dbReference>
<dbReference type="AlphaFoldDB" id="Q2PC98"/>
<evidence type="ECO:0000256" key="8">
    <source>
        <dbReference type="PIRNR" id="PIRNR000111"/>
    </source>
</evidence>
<dbReference type="NCBIfam" id="NF010378">
    <property type="entry name" value="PRK13805.1"/>
    <property type="match status" value="1"/>
</dbReference>
<dbReference type="PANTHER" id="PTHR11496:SF83">
    <property type="entry name" value="HYDROXYACID-OXOACID TRANSHYDROGENASE, MITOCHONDRIAL"/>
    <property type="match status" value="1"/>
</dbReference>
<dbReference type="InterPro" id="IPR015590">
    <property type="entry name" value="Aldehyde_DH_dom"/>
</dbReference>
<dbReference type="CDD" id="cd07122">
    <property type="entry name" value="ALDH_F20_ACDH"/>
    <property type="match status" value="1"/>
</dbReference>
<dbReference type="Gene3D" id="3.40.309.10">
    <property type="entry name" value="Aldehyde Dehydrogenase, Chain A, domain 2"/>
    <property type="match status" value="1"/>
</dbReference>
<organism evidence="12">
    <name type="scientific">Entamoeba invadens</name>
    <dbReference type="NCBI Taxonomy" id="33085"/>
    <lineage>
        <taxon>Eukaryota</taxon>
        <taxon>Amoebozoa</taxon>
        <taxon>Evosea</taxon>
        <taxon>Archamoebae</taxon>
        <taxon>Mastigamoebida</taxon>
        <taxon>Entamoebidae</taxon>
        <taxon>Entamoeba</taxon>
    </lineage>
</organism>
<dbReference type="InterPro" id="IPR018211">
    <property type="entry name" value="ADH_Fe_CS"/>
</dbReference>
<dbReference type="InterPro" id="IPR016163">
    <property type="entry name" value="Ald_DH_C"/>
</dbReference>
<dbReference type="SUPFAM" id="SSF56796">
    <property type="entry name" value="Dehydroquinate synthase-like"/>
    <property type="match status" value="1"/>
</dbReference>
<evidence type="ECO:0000259" key="11">
    <source>
        <dbReference type="Pfam" id="PF25137"/>
    </source>
</evidence>
<dbReference type="GO" id="GO:0046872">
    <property type="term" value="F:metal ion binding"/>
    <property type="evidence" value="ECO:0007669"/>
    <property type="project" value="InterPro"/>
</dbReference>
<protein>
    <recommendedName>
        <fullName evidence="8">Aldehyde-alcohol dehydrogenase</fullName>
    </recommendedName>
</protein>
<evidence type="ECO:0000256" key="3">
    <source>
        <dbReference type="ARBA" id="ARBA00023004"/>
    </source>
</evidence>
<comment type="cofactor">
    <cofactor evidence="1">
        <name>Fe(2+)</name>
        <dbReference type="ChEBI" id="CHEBI:29033"/>
    </cofactor>
</comment>
<dbReference type="Gene3D" id="1.20.1090.10">
    <property type="entry name" value="Dehydroquinate synthase-like - alpha domain"/>
    <property type="match status" value="1"/>
</dbReference>
<evidence type="ECO:0000256" key="7">
    <source>
        <dbReference type="ARBA" id="ARBA00035645"/>
    </source>
</evidence>
<evidence type="ECO:0000313" key="12">
    <source>
        <dbReference type="EMBL" id="CAI11395.1"/>
    </source>
</evidence>
<dbReference type="GO" id="GO:0004022">
    <property type="term" value="F:alcohol dehydrogenase (NAD+) activity"/>
    <property type="evidence" value="ECO:0007669"/>
    <property type="project" value="UniProtKB-UniRule"/>
</dbReference>
<dbReference type="GO" id="GO:0015976">
    <property type="term" value="P:carbon utilization"/>
    <property type="evidence" value="ECO:0007669"/>
    <property type="project" value="InterPro"/>
</dbReference>
<reference evidence="12" key="1">
    <citation type="journal article" date="2006" name="BMC Evol. Biol.">
        <title>Evolution of four gene families with patchy phylogenetic distributions: influx of genes into protist genomes.</title>
        <authorList>
            <person name="Andersson J.O."/>
            <person name="Hirt R.P."/>
            <person name="Foster P.G."/>
            <person name="Roger A.J."/>
        </authorList>
    </citation>
    <scope>NUCLEOTIDE SEQUENCE</scope>
    <source>
        <strain evidence="12">IP-1</strain>
    </source>
</reference>
<comment type="similarity">
    <text evidence="7 8">In the C-terminal section; belongs to the iron-containing alcohol dehydrogenase family.</text>
</comment>
<dbReference type="Pfam" id="PF00171">
    <property type="entry name" value="Aldedh"/>
    <property type="match status" value="1"/>
</dbReference>
<evidence type="ECO:0000259" key="10">
    <source>
        <dbReference type="Pfam" id="PF00465"/>
    </source>
</evidence>
<evidence type="ECO:0000256" key="1">
    <source>
        <dbReference type="ARBA" id="ARBA00001954"/>
    </source>
</evidence>
<feature type="domain" description="Alcohol dehydrogenase iron-type/glycerol dehydrogenase GldA" evidence="10">
    <location>
        <begin position="478"/>
        <end position="656"/>
    </location>
</feature>
<evidence type="ECO:0000256" key="5">
    <source>
        <dbReference type="ARBA" id="ARBA00023268"/>
    </source>
</evidence>
<dbReference type="GO" id="GO:0008774">
    <property type="term" value="F:acetaldehyde dehydrogenase (acetylating) activity"/>
    <property type="evidence" value="ECO:0007669"/>
    <property type="project" value="UniProtKB-UniRule"/>
</dbReference>
<dbReference type="Gene3D" id="3.40.50.1970">
    <property type="match status" value="1"/>
</dbReference>
<dbReference type="InterPro" id="IPR001670">
    <property type="entry name" value="ADH_Fe/GldA"/>
</dbReference>
<proteinExistence type="inferred from homology"/>
<dbReference type="Pfam" id="PF00465">
    <property type="entry name" value="Fe-ADH"/>
    <property type="match status" value="1"/>
</dbReference>
<sequence>MERTKCFIQRMATEQKMSVDEHINTLVANAQVALKEYLQPEFTQEKIDFIVKKASVAALDKHCYLAQLAVDETGRGVMEDKATKNIFACEHVTHEMRHAKTVGIVHEDPLYGITEIAEPVGVICGVTPVTNPTSTAIFKSLISIKTRNPIIFSFHPSALKCSIAAATIVRDAAIEAGAPKNCIQWIEFGGIEASNKLMNHAGIATILATGGGAMVKAAYSSGKPALGVGPGNVPSYIEKSCNLKQAINDVVLSKSFDNGMICASEQAAIIDKEIYGDAVAEFKRLHAYFVNDEEKAKLEKFMFGVNGYSTDSANARLNPKCPGMSPKWFAENAGFTIPDETSIICAECKEVGVKEPLTKEKLSPILAILKAENTADGFDKAEAMLEFGGLGHSAAIHSSDLKVVEQYALRMKACRILHNVPSSQGGIGGIYNYIDPSFTLGCGSYGGNSVSANVTYHNLLNIKRLAERRTNLQWFRVPPKIFFEPHAIRYLKELKELSKIFIVSDRMMYKLGYVDRVMDVLKRRQNDVEIEIFIDVEPDPSIQTVRKGLAVMNTFSPDNIIAIGGGSAMDAAKIMWLLYEHPEADFFSMKQKFLDLRKRAFKFPTMGKKARLICIPTTSGTGSEVTPFAVISDTETGKKYPLADYSLTPSVAIIDPMFCVSLPKRAIADCGIDVLVHAVEAYVSVMANEYTDGLAKEAVKLVFDNLVKSYNGDLVAREKMHNAATIAGMAFASAFLGIVHSMAHKVGAAFHLPHGRCVAVLLPHVIRYNGVVPRKLAMWPKYSIYVADQRYQQLAQLVGLKAETATEGVEVFAKACEKLLKDTETITGFKQAGIAEDVWMSHVKEMALLAFEDQCSPCNPRIPMVVDMEKILKEAYYPIA</sequence>
<dbReference type="FunFam" id="1.20.1090.10:FF:000001">
    <property type="entry name" value="Aldehyde-alcohol dehydrogenase"/>
    <property type="match status" value="1"/>
</dbReference>
<dbReference type="InterPro" id="IPR012079">
    <property type="entry name" value="Bifunc_Ald-ADH"/>
</dbReference>
<dbReference type="PANTHER" id="PTHR11496">
    <property type="entry name" value="ALCOHOL DEHYDROGENASE"/>
    <property type="match status" value="1"/>
</dbReference>
<evidence type="ECO:0000256" key="4">
    <source>
        <dbReference type="ARBA" id="ARBA00023027"/>
    </source>
</evidence>
<dbReference type="Pfam" id="PF25137">
    <property type="entry name" value="ADH_Fe_C"/>
    <property type="match status" value="1"/>
</dbReference>
<dbReference type="GO" id="GO:0006066">
    <property type="term" value="P:alcohol metabolic process"/>
    <property type="evidence" value="ECO:0007669"/>
    <property type="project" value="InterPro"/>
</dbReference>
<evidence type="ECO:0000256" key="2">
    <source>
        <dbReference type="ARBA" id="ARBA00023002"/>
    </source>
</evidence>
<keyword evidence="4" id="KW-0520">NAD</keyword>
<comment type="similarity">
    <text evidence="6 8">In the N-terminal section; belongs to the aldehyde dehydrogenase family.</text>
</comment>
<dbReference type="PROSITE" id="PS00060">
    <property type="entry name" value="ADH_IRON_2"/>
    <property type="match status" value="1"/>
</dbReference>
<dbReference type="InterPro" id="IPR039697">
    <property type="entry name" value="Alcohol_dehydrogenase_Fe"/>
</dbReference>
<keyword evidence="2 8" id="KW-0560">Oxidoreductase</keyword>
<evidence type="ECO:0000259" key="9">
    <source>
        <dbReference type="Pfam" id="PF00171"/>
    </source>
</evidence>
<keyword evidence="3" id="KW-0408">Iron</keyword>
<dbReference type="InterPro" id="IPR016162">
    <property type="entry name" value="Ald_DH_N"/>
</dbReference>
<dbReference type="SUPFAM" id="SSF53720">
    <property type="entry name" value="ALDH-like"/>
    <property type="match status" value="1"/>
</dbReference>
<dbReference type="PIRSF" id="PIRSF000111">
    <property type="entry name" value="ALDH_ADH"/>
    <property type="match status" value="1"/>
</dbReference>
<dbReference type="GO" id="GO:0005739">
    <property type="term" value="C:mitochondrion"/>
    <property type="evidence" value="ECO:0007669"/>
    <property type="project" value="TreeGrafter"/>
</dbReference>
<name>Q2PC98_ENTIV</name>
<dbReference type="InterPro" id="IPR056798">
    <property type="entry name" value="ADH_Fe_C"/>
</dbReference>
<dbReference type="Gene3D" id="3.40.605.10">
    <property type="entry name" value="Aldehyde Dehydrogenase, Chain A, domain 1"/>
    <property type="match status" value="1"/>
</dbReference>